<feature type="transmembrane region" description="Helical" evidence="8">
    <location>
        <begin position="133"/>
        <end position="149"/>
    </location>
</feature>
<dbReference type="Proteomes" id="UP000176593">
    <property type="component" value="Unassembled WGS sequence"/>
</dbReference>
<comment type="subcellular location">
    <subcellularLocation>
        <location evidence="1">Membrane</location>
        <topology evidence="1">Multi-pass membrane protein</topology>
    </subcellularLocation>
</comment>
<keyword evidence="7" id="KW-0413">Isomerase</keyword>
<feature type="transmembrane region" description="Helical" evidence="8">
    <location>
        <begin position="34"/>
        <end position="55"/>
    </location>
</feature>
<feature type="transmembrane region" description="Helical" evidence="8">
    <location>
        <begin position="6"/>
        <end position="22"/>
    </location>
</feature>
<organism evidence="10 11">
    <name type="scientific">Candidatus Uhrbacteria bacterium RIFCSPLOWO2_02_FULL_48_18</name>
    <dbReference type="NCBI Taxonomy" id="1802408"/>
    <lineage>
        <taxon>Bacteria</taxon>
        <taxon>Candidatus Uhriibacteriota</taxon>
    </lineage>
</organism>
<dbReference type="AlphaFoldDB" id="A0A1F7VCB7"/>
<accession>A0A1F7VCB7</accession>
<name>A0A1F7VCB7_9BACT</name>
<feature type="domain" description="Lycopene cyclase" evidence="9">
    <location>
        <begin position="137"/>
        <end position="224"/>
    </location>
</feature>
<keyword evidence="3 8" id="KW-0812">Transmembrane</keyword>
<protein>
    <recommendedName>
        <fullName evidence="9">Lycopene cyclase domain-containing protein</fullName>
    </recommendedName>
</protein>
<dbReference type="EMBL" id="MGEQ01000001">
    <property type="protein sequence ID" value="OGL88182.1"/>
    <property type="molecule type" value="Genomic_DNA"/>
</dbReference>
<dbReference type="GO" id="GO:0016872">
    <property type="term" value="F:intramolecular lyase activity"/>
    <property type="evidence" value="ECO:0007669"/>
    <property type="project" value="InterPro"/>
</dbReference>
<evidence type="ECO:0000256" key="2">
    <source>
        <dbReference type="ARBA" id="ARBA00004829"/>
    </source>
</evidence>
<evidence type="ECO:0000256" key="7">
    <source>
        <dbReference type="ARBA" id="ARBA00023235"/>
    </source>
</evidence>
<sequence>MTPFFFSSLILFLVWLLFLFVSKETRKEQTIMSIVGLVLAPALLLIAGSSYRAIVPDQPLTFGIEDLLFSFSLFGIASIIYHVLLGKHVHTFKGDRLRLKNPVAHWMAHLILALGAWICLSLGAIVLFSIAPIQAILFGGAMIGVYIIASRNDLLVDALLSGLMTAALIFIVEQLFFIRLFPNIATNYWEWETLSKFILGGIPLEEILWAGVVGFTIGPMYEWLRRYSIK</sequence>
<feature type="transmembrane region" description="Helical" evidence="8">
    <location>
        <begin position="106"/>
        <end position="127"/>
    </location>
</feature>
<evidence type="ECO:0000313" key="10">
    <source>
        <dbReference type="EMBL" id="OGL88182.1"/>
    </source>
</evidence>
<evidence type="ECO:0000256" key="1">
    <source>
        <dbReference type="ARBA" id="ARBA00004141"/>
    </source>
</evidence>
<dbReference type="InterPro" id="IPR017825">
    <property type="entry name" value="Lycopene_cyclase_dom"/>
</dbReference>
<evidence type="ECO:0000256" key="3">
    <source>
        <dbReference type="ARBA" id="ARBA00022692"/>
    </source>
</evidence>
<feature type="transmembrane region" description="Helical" evidence="8">
    <location>
        <begin position="197"/>
        <end position="221"/>
    </location>
</feature>
<evidence type="ECO:0000256" key="5">
    <source>
        <dbReference type="ARBA" id="ARBA00022989"/>
    </source>
</evidence>
<proteinExistence type="predicted"/>
<dbReference type="GO" id="GO:0016020">
    <property type="term" value="C:membrane"/>
    <property type="evidence" value="ECO:0007669"/>
    <property type="project" value="UniProtKB-SubCell"/>
</dbReference>
<keyword evidence="4" id="KW-0125">Carotenoid biosynthesis</keyword>
<keyword evidence="5 8" id="KW-1133">Transmembrane helix</keyword>
<dbReference type="GO" id="GO:0045436">
    <property type="term" value="F:lycopene beta cyclase activity"/>
    <property type="evidence" value="ECO:0007669"/>
    <property type="project" value="UniProtKB-ARBA"/>
</dbReference>
<comment type="pathway">
    <text evidence="2">Carotenoid biosynthesis.</text>
</comment>
<dbReference type="GO" id="GO:0016117">
    <property type="term" value="P:carotenoid biosynthetic process"/>
    <property type="evidence" value="ECO:0007669"/>
    <property type="project" value="UniProtKB-KW"/>
</dbReference>
<feature type="transmembrane region" description="Helical" evidence="8">
    <location>
        <begin position="156"/>
        <end position="177"/>
    </location>
</feature>
<dbReference type="Pfam" id="PF18916">
    <property type="entry name" value="Lycopene_cyc"/>
    <property type="match status" value="1"/>
</dbReference>
<evidence type="ECO:0000256" key="8">
    <source>
        <dbReference type="SAM" id="Phobius"/>
    </source>
</evidence>
<comment type="caution">
    <text evidence="10">The sequence shown here is derived from an EMBL/GenBank/DDBJ whole genome shotgun (WGS) entry which is preliminary data.</text>
</comment>
<evidence type="ECO:0000259" key="9">
    <source>
        <dbReference type="Pfam" id="PF18916"/>
    </source>
</evidence>
<feature type="transmembrane region" description="Helical" evidence="8">
    <location>
        <begin position="67"/>
        <end position="85"/>
    </location>
</feature>
<evidence type="ECO:0000256" key="6">
    <source>
        <dbReference type="ARBA" id="ARBA00023136"/>
    </source>
</evidence>
<keyword evidence="6 8" id="KW-0472">Membrane</keyword>
<reference evidence="10 11" key="1">
    <citation type="journal article" date="2016" name="Nat. Commun.">
        <title>Thousands of microbial genomes shed light on interconnected biogeochemical processes in an aquifer system.</title>
        <authorList>
            <person name="Anantharaman K."/>
            <person name="Brown C.T."/>
            <person name="Hug L.A."/>
            <person name="Sharon I."/>
            <person name="Castelle C.J."/>
            <person name="Probst A.J."/>
            <person name="Thomas B.C."/>
            <person name="Singh A."/>
            <person name="Wilkins M.J."/>
            <person name="Karaoz U."/>
            <person name="Brodie E.L."/>
            <person name="Williams K.H."/>
            <person name="Hubbard S.S."/>
            <person name="Banfield J.F."/>
        </authorList>
    </citation>
    <scope>NUCLEOTIDE SEQUENCE [LARGE SCALE GENOMIC DNA]</scope>
</reference>
<gene>
    <name evidence="10" type="ORF">A3I41_00440</name>
</gene>
<evidence type="ECO:0000256" key="4">
    <source>
        <dbReference type="ARBA" id="ARBA00022746"/>
    </source>
</evidence>
<evidence type="ECO:0000313" key="11">
    <source>
        <dbReference type="Proteomes" id="UP000176593"/>
    </source>
</evidence>